<evidence type="ECO:0000256" key="1">
    <source>
        <dbReference type="ARBA" id="ARBA00022490"/>
    </source>
</evidence>
<dbReference type="OrthoDB" id="9801978at2"/>
<dbReference type="GO" id="GO:0047480">
    <property type="term" value="F:UDP-N-acetylmuramoyl-tripeptide-D-alanyl-D-alanine ligase activity"/>
    <property type="evidence" value="ECO:0007669"/>
    <property type="project" value="UniProtKB-UniRule"/>
</dbReference>
<comment type="subcellular location">
    <subcellularLocation>
        <location evidence="10 11">Cytoplasm</location>
    </subcellularLocation>
</comment>
<dbReference type="InterPro" id="IPR035911">
    <property type="entry name" value="MurE/MurF_N"/>
</dbReference>
<evidence type="ECO:0000256" key="6">
    <source>
        <dbReference type="ARBA" id="ARBA00022960"/>
    </source>
</evidence>
<dbReference type="Gene3D" id="3.40.1390.10">
    <property type="entry name" value="MurE/MurF, N-terminal domain"/>
    <property type="match status" value="1"/>
</dbReference>
<keyword evidence="7 10" id="KW-0573">Peptidoglycan synthesis</keyword>
<evidence type="ECO:0000256" key="7">
    <source>
        <dbReference type="ARBA" id="ARBA00022984"/>
    </source>
</evidence>
<feature type="domain" description="Mur ligase N-terminal catalytic" evidence="12">
    <location>
        <begin position="14"/>
        <end position="82"/>
    </location>
</feature>
<dbReference type="GO" id="GO:0071555">
    <property type="term" value="P:cell wall organization"/>
    <property type="evidence" value="ECO:0007669"/>
    <property type="project" value="UniProtKB-KW"/>
</dbReference>
<dbReference type="GO" id="GO:0009252">
    <property type="term" value="P:peptidoglycan biosynthetic process"/>
    <property type="evidence" value="ECO:0007669"/>
    <property type="project" value="UniProtKB-UniRule"/>
</dbReference>
<evidence type="ECO:0000313" key="15">
    <source>
        <dbReference type="EMBL" id="BBA17444.1"/>
    </source>
</evidence>
<name>A0A224AKQ5_9FLAO</name>
<dbReference type="GO" id="GO:0051301">
    <property type="term" value="P:cell division"/>
    <property type="evidence" value="ECO:0007669"/>
    <property type="project" value="UniProtKB-KW"/>
</dbReference>
<sequence length="433" mass="49864">MNIQNIYQLYSISSGIEINSKKVKKGSIFIALKGKNFNGNQFADEAISNGALLAIIDDKRYFFCKKKFLSVDNTLCFLHELAMYHRYRLHHVPVIAITGSNGKTTTKELISAILSKKYKKVHYTKNNFNNHIGIPLTILSMPKDTQISVMEIGANHEKEIEKMCSIINPDYGYITNFGKAHLEGFKSIEGIIRSKLELYDFLKKNKKIVFVNGDDPIQLSNSIEMNRYIFSGIKKNVSDINVQYLWNKNSIKSSLSIQNIKIVSSLIGDYNLYNIASAITIGIYFKVSLKKIKKAIEEYVPDNYRSQFFIKKNIRIIIDCYNANPTSMEKSLIFFNKIQGKKIVILGDMLELGLFSHNEHEKIVFFIKNSNIHIAFLIGKNFFNTKKTSHKIKKFMEKKFFVEWIKKHSIQKTDYILIKGSRKIALESVIDLI</sequence>
<keyword evidence="6 10" id="KW-0133">Cell shape</keyword>
<keyword evidence="9 10" id="KW-0961">Cell wall biogenesis/degradation</keyword>
<feature type="domain" description="Mur ligase central" evidence="14">
    <location>
        <begin position="97"/>
        <end position="281"/>
    </location>
</feature>
<keyword evidence="4 10" id="KW-0547">Nucleotide-binding</keyword>
<keyword evidence="5 10" id="KW-0067">ATP-binding</keyword>
<dbReference type="InterPro" id="IPR000713">
    <property type="entry name" value="Mur_ligase_N"/>
</dbReference>
<evidence type="ECO:0000259" key="14">
    <source>
        <dbReference type="Pfam" id="PF08245"/>
    </source>
</evidence>
<keyword evidence="2 10" id="KW-0436">Ligase</keyword>
<dbReference type="AlphaFoldDB" id="A0A224AKQ5"/>
<comment type="similarity">
    <text evidence="10">Belongs to the MurCDEF family. MurF subfamily.</text>
</comment>
<dbReference type="Gene3D" id="3.40.1190.10">
    <property type="entry name" value="Mur-like, catalytic domain"/>
    <property type="match status" value="1"/>
</dbReference>
<dbReference type="PANTHER" id="PTHR43024:SF1">
    <property type="entry name" value="UDP-N-ACETYLMURAMOYL-TRIPEPTIDE--D-ALANYL-D-ALANINE LIGASE"/>
    <property type="match status" value="1"/>
</dbReference>
<dbReference type="SUPFAM" id="SSF63418">
    <property type="entry name" value="MurE/MurF N-terminal domain"/>
    <property type="match status" value="1"/>
</dbReference>
<dbReference type="InterPro" id="IPR004101">
    <property type="entry name" value="Mur_ligase_C"/>
</dbReference>
<evidence type="ECO:0000256" key="5">
    <source>
        <dbReference type="ARBA" id="ARBA00022840"/>
    </source>
</evidence>
<keyword evidence="16" id="KW-1185">Reference proteome</keyword>
<evidence type="ECO:0000259" key="12">
    <source>
        <dbReference type="Pfam" id="PF01225"/>
    </source>
</evidence>
<comment type="pathway">
    <text evidence="10 11">Cell wall biogenesis; peptidoglycan biosynthesis.</text>
</comment>
<evidence type="ECO:0000313" key="16">
    <source>
        <dbReference type="Proteomes" id="UP000263619"/>
    </source>
</evidence>
<dbReference type="GO" id="GO:0005524">
    <property type="term" value="F:ATP binding"/>
    <property type="evidence" value="ECO:0007669"/>
    <property type="project" value="UniProtKB-UniRule"/>
</dbReference>
<dbReference type="EMBL" id="AP014608">
    <property type="protein sequence ID" value="BBA17444.1"/>
    <property type="molecule type" value="Genomic_DNA"/>
</dbReference>
<dbReference type="InterPro" id="IPR051046">
    <property type="entry name" value="MurCDEF_CellWall_CoF430Synth"/>
</dbReference>
<dbReference type="InterPro" id="IPR036565">
    <property type="entry name" value="Mur-like_cat_sf"/>
</dbReference>
<dbReference type="SUPFAM" id="SSF53623">
    <property type="entry name" value="MurD-like peptide ligases, catalytic domain"/>
    <property type="match status" value="1"/>
</dbReference>
<accession>A0A224AKQ5</accession>
<gene>
    <name evidence="10 15" type="primary">murF</name>
    <name evidence="15" type="ORF">STAT_538</name>
</gene>
<dbReference type="Pfam" id="PF02875">
    <property type="entry name" value="Mur_ligase_C"/>
    <property type="match status" value="1"/>
</dbReference>
<reference evidence="15 16" key="1">
    <citation type="submission" date="2014-06" db="EMBL/GenBank/DDBJ databases">
        <title>Genome sequence of the intracellular symbiont Blattabacterium cuenoti, strain STAT from the wood feeding cockroach Salganea taiwanensis taiwanensis.</title>
        <authorList>
            <person name="Kinjo Y."/>
            <person name="Ohkuma M."/>
            <person name="Tokuda G."/>
        </authorList>
    </citation>
    <scope>NUCLEOTIDE SEQUENCE [LARGE SCALE GENOMIC DNA]</scope>
    <source>
        <strain evidence="15 16">STAT</strain>
    </source>
</reference>
<evidence type="ECO:0000259" key="13">
    <source>
        <dbReference type="Pfam" id="PF02875"/>
    </source>
</evidence>
<keyword evidence="1 10" id="KW-0963">Cytoplasm</keyword>
<feature type="binding site" evidence="10">
    <location>
        <begin position="99"/>
        <end position="105"/>
    </location>
    <ligand>
        <name>ATP</name>
        <dbReference type="ChEBI" id="CHEBI:30616"/>
    </ligand>
</feature>
<feature type="domain" description="Mur ligase C-terminal" evidence="13">
    <location>
        <begin position="306"/>
        <end position="422"/>
    </location>
</feature>
<comment type="function">
    <text evidence="10 11">Involved in cell wall formation. Catalyzes the final step in the synthesis of UDP-N-acetylmuramoyl-pentapeptide, the precursor of murein.</text>
</comment>
<dbReference type="InterPro" id="IPR013221">
    <property type="entry name" value="Mur_ligase_cen"/>
</dbReference>
<dbReference type="EC" id="6.3.2.10" evidence="10 11"/>
<dbReference type="GO" id="GO:0008360">
    <property type="term" value="P:regulation of cell shape"/>
    <property type="evidence" value="ECO:0007669"/>
    <property type="project" value="UniProtKB-KW"/>
</dbReference>
<evidence type="ECO:0000256" key="10">
    <source>
        <dbReference type="HAMAP-Rule" id="MF_02019"/>
    </source>
</evidence>
<dbReference type="UniPathway" id="UPA00219"/>
<dbReference type="InterPro" id="IPR036615">
    <property type="entry name" value="Mur_ligase_C_dom_sf"/>
</dbReference>
<evidence type="ECO:0000256" key="2">
    <source>
        <dbReference type="ARBA" id="ARBA00022598"/>
    </source>
</evidence>
<organism evidence="15 16">
    <name type="scientific">Blattabacterium cuenoti STAT</name>
    <dbReference type="NCBI Taxonomy" id="1457030"/>
    <lineage>
        <taxon>Bacteria</taxon>
        <taxon>Pseudomonadati</taxon>
        <taxon>Bacteroidota</taxon>
        <taxon>Flavobacteriia</taxon>
        <taxon>Flavobacteriales</taxon>
        <taxon>Blattabacteriaceae</taxon>
        <taxon>Blattabacterium</taxon>
    </lineage>
</organism>
<dbReference type="PANTHER" id="PTHR43024">
    <property type="entry name" value="UDP-N-ACETYLMURAMOYL-TRIPEPTIDE--D-ALANYL-D-ALANINE LIGASE"/>
    <property type="match status" value="1"/>
</dbReference>
<dbReference type="Pfam" id="PF01225">
    <property type="entry name" value="Mur_ligase"/>
    <property type="match status" value="1"/>
</dbReference>
<keyword evidence="3 10" id="KW-0132">Cell division</keyword>
<evidence type="ECO:0000256" key="9">
    <source>
        <dbReference type="ARBA" id="ARBA00023316"/>
    </source>
</evidence>
<dbReference type="GO" id="GO:0008766">
    <property type="term" value="F:UDP-N-acetylmuramoylalanyl-D-glutamyl-2,6-diaminopimelate-D-alanyl-D-alanine ligase activity"/>
    <property type="evidence" value="ECO:0007669"/>
    <property type="project" value="RHEA"/>
</dbReference>
<evidence type="ECO:0000256" key="3">
    <source>
        <dbReference type="ARBA" id="ARBA00022618"/>
    </source>
</evidence>
<dbReference type="HAMAP" id="MF_02019">
    <property type="entry name" value="MurF"/>
    <property type="match status" value="1"/>
</dbReference>
<dbReference type="Proteomes" id="UP000263619">
    <property type="component" value="Chromosome"/>
</dbReference>
<dbReference type="RefSeq" id="WP_119305694.1">
    <property type="nucleotide sequence ID" value="NZ_AP014608.1"/>
</dbReference>
<dbReference type="InterPro" id="IPR005863">
    <property type="entry name" value="UDP-N-AcMur_synth"/>
</dbReference>
<evidence type="ECO:0000256" key="4">
    <source>
        <dbReference type="ARBA" id="ARBA00022741"/>
    </source>
</evidence>
<dbReference type="NCBIfam" id="TIGR01143">
    <property type="entry name" value="murF"/>
    <property type="match status" value="1"/>
</dbReference>
<proteinExistence type="inferred from homology"/>
<evidence type="ECO:0000256" key="11">
    <source>
        <dbReference type="RuleBase" id="RU004136"/>
    </source>
</evidence>
<dbReference type="SUPFAM" id="SSF53244">
    <property type="entry name" value="MurD-like peptide ligases, peptide-binding domain"/>
    <property type="match status" value="1"/>
</dbReference>
<dbReference type="Gene3D" id="3.90.190.20">
    <property type="entry name" value="Mur ligase, C-terminal domain"/>
    <property type="match status" value="1"/>
</dbReference>
<evidence type="ECO:0000256" key="8">
    <source>
        <dbReference type="ARBA" id="ARBA00023306"/>
    </source>
</evidence>
<dbReference type="GO" id="GO:0005737">
    <property type="term" value="C:cytoplasm"/>
    <property type="evidence" value="ECO:0007669"/>
    <property type="project" value="UniProtKB-SubCell"/>
</dbReference>
<comment type="catalytic activity">
    <reaction evidence="10 11">
        <text>D-alanyl-D-alanine + UDP-N-acetyl-alpha-D-muramoyl-L-alanyl-gamma-D-glutamyl-meso-2,6-diaminopimelate + ATP = UDP-N-acetyl-alpha-D-muramoyl-L-alanyl-gamma-D-glutamyl-meso-2,6-diaminopimeloyl-D-alanyl-D-alanine + ADP + phosphate + H(+)</text>
        <dbReference type="Rhea" id="RHEA:28374"/>
        <dbReference type="ChEBI" id="CHEBI:15378"/>
        <dbReference type="ChEBI" id="CHEBI:30616"/>
        <dbReference type="ChEBI" id="CHEBI:43474"/>
        <dbReference type="ChEBI" id="CHEBI:57822"/>
        <dbReference type="ChEBI" id="CHEBI:61386"/>
        <dbReference type="ChEBI" id="CHEBI:83905"/>
        <dbReference type="ChEBI" id="CHEBI:456216"/>
        <dbReference type="EC" id="6.3.2.10"/>
    </reaction>
</comment>
<keyword evidence="8 10" id="KW-0131">Cell cycle</keyword>
<protein>
    <recommendedName>
        <fullName evidence="10 11">UDP-N-acetylmuramoyl-tripeptide--D-alanyl-D-alanine ligase</fullName>
        <ecNumber evidence="10 11">6.3.2.10</ecNumber>
    </recommendedName>
    <alternativeName>
        <fullName evidence="10">D-alanyl-D-alanine-adding enzyme</fullName>
    </alternativeName>
</protein>
<dbReference type="Pfam" id="PF08245">
    <property type="entry name" value="Mur_ligase_M"/>
    <property type="match status" value="1"/>
</dbReference>